<reference evidence="2" key="2">
    <citation type="submission" date="2018-03" db="EMBL/GenBank/DDBJ databases">
        <title>The Triticum urartu genome reveals the dynamic nature of wheat genome evolution.</title>
        <authorList>
            <person name="Ling H."/>
            <person name="Ma B."/>
            <person name="Shi X."/>
            <person name="Liu H."/>
            <person name="Dong L."/>
            <person name="Sun H."/>
            <person name="Cao Y."/>
            <person name="Gao Q."/>
            <person name="Zheng S."/>
            <person name="Li Y."/>
            <person name="Yu Y."/>
            <person name="Du H."/>
            <person name="Qi M."/>
            <person name="Li Y."/>
            <person name="Yu H."/>
            <person name="Cui Y."/>
            <person name="Wang N."/>
            <person name="Chen C."/>
            <person name="Wu H."/>
            <person name="Zhao Y."/>
            <person name="Zhang J."/>
            <person name="Li Y."/>
            <person name="Zhou W."/>
            <person name="Zhang B."/>
            <person name="Hu W."/>
            <person name="Eijk M."/>
            <person name="Tang J."/>
            <person name="Witsenboer H."/>
            <person name="Zhao S."/>
            <person name="Li Z."/>
            <person name="Zhang A."/>
            <person name="Wang D."/>
            <person name="Liang C."/>
        </authorList>
    </citation>
    <scope>NUCLEOTIDE SEQUENCE [LARGE SCALE GENOMIC DNA]</scope>
    <source>
        <strain evidence="2">cv. G1812</strain>
    </source>
</reference>
<evidence type="ECO:0000256" key="1">
    <source>
        <dbReference type="SAM" id="MobiDB-lite"/>
    </source>
</evidence>
<evidence type="ECO:0000313" key="2">
    <source>
        <dbReference type="EnsemblPlants" id="TuG1812G0600001090.01.T01"/>
    </source>
</evidence>
<name>A0A8R7QQC8_TRIUA</name>
<dbReference type="AlphaFoldDB" id="A0A8R7QQC8"/>
<sequence>MEATSTSDHGKMDEEDHESVTNHVKMDEEDNSCVTNNVKMDDEDRNSVASTGDVSAAVLVNGDSVAKDIQAKADIHFELQKKQIQDMKRNLCTVKSGIEQFKLQYSEDLAKLGN</sequence>
<proteinExistence type="predicted"/>
<protein>
    <submittedName>
        <fullName evidence="2">Uncharacterized protein</fullName>
    </submittedName>
</protein>
<dbReference type="Proteomes" id="UP000015106">
    <property type="component" value="Chromosome 6"/>
</dbReference>
<reference evidence="3" key="1">
    <citation type="journal article" date="2013" name="Nature">
        <title>Draft genome of the wheat A-genome progenitor Triticum urartu.</title>
        <authorList>
            <person name="Ling H.Q."/>
            <person name="Zhao S."/>
            <person name="Liu D."/>
            <person name="Wang J."/>
            <person name="Sun H."/>
            <person name="Zhang C."/>
            <person name="Fan H."/>
            <person name="Li D."/>
            <person name="Dong L."/>
            <person name="Tao Y."/>
            <person name="Gao C."/>
            <person name="Wu H."/>
            <person name="Li Y."/>
            <person name="Cui Y."/>
            <person name="Guo X."/>
            <person name="Zheng S."/>
            <person name="Wang B."/>
            <person name="Yu K."/>
            <person name="Liang Q."/>
            <person name="Yang W."/>
            <person name="Lou X."/>
            <person name="Chen J."/>
            <person name="Feng M."/>
            <person name="Jian J."/>
            <person name="Zhang X."/>
            <person name="Luo G."/>
            <person name="Jiang Y."/>
            <person name="Liu J."/>
            <person name="Wang Z."/>
            <person name="Sha Y."/>
            <person name="Zhang B."/>
            <person name="Wu H."/>
            <person name="Tang D."/>
            <person name="Shen Q."/>
            <person name="Xue P."/>
            <person name="Zou S."/>
            <person name="Wang X."/>
            <person name="Liu X."/>
            <person name="Wang F."/>
            <person name="Yang Y."/>
            <person name="An X."/>
            <person name="Dong Z."/>
            <person name="Zhang K."/>
            <person name="Zhang X."/>
            <person name="Luo M.C."/>
            <person name="Dvorak J."/>
            <person name="Tong Y."/>
            <person name="Wang J."/>
            <person name="Yang H."/>
            <person name="Li Z."/>
            <person name="Wang D."/>
            <person name="Zhang A."/>
            <person name="Wang J."/>
        </authorList>
    </citation>
    <scope>NUCLEOTIDE SEQUENCE</scope>
    <source>
        <strain evidence="3">cv. G1812</strain>
    </source>
</reference>
<dbReference type="EnsemblPlants" id="TuG1812G0600001090.01.T01">
    <property type="protein sequence ID" value="TuG1812G0600001090.01.T01"/>
    <property type="gene ID" value="TuG1812G0600001090.01"/>
</dbReference>
<accession>A0A8R7QQC8</accession>
<evidence type="ECO:0000313" key="3">
    <source>
        <dbReference type="Proteomes" id="UP000015106"/>
    </source>
</evidence>
<feature type="compositionally biased region" description="Basic and acidic residues" evidence="1">
    <location>
        <begin position="8"/>
        <end position="26"/>
    </location>
</feature>
<dbReference type="Gramene" id="TuG1812G0600001090.01.T01">
    <property type="protein sequence ID" value="TuG1812G0600001090.01.T01"/>
    <property type="gene ID" value="TuG1812G0600001090.01"/>
</dbReference>
<keyword evidence="3" id="KW-1185">Reference proteome</keyword>
<feature type="region of interest" description="Disordered" evidence="1">
    <location>
        <begin position="1"/>
        <end position="52"/>
    </location>
</feature>
<reference evidence="2" key="3">
    <citation type="submission" date="2022-06" db="UniProtKB">
        <authorList>
            <consortium name="EnsemblPlants"/>
        </authorList>
    </citation>
    <scope>IDENTIFICATION</scope>
</reference>
<organism evidence="2 3">
    <name type="scientific">Triticum urartu</name>
    <name type="common">Red wild einkorn</name>
    <name type="synonym">Crithodium urartu</name>
    <dbReference type="NCBI Taxonomy" id="4572"/>
    <lineage>
        <taxon>Eukaryota</taxon>
        <taxon>Viridiplantae</taxon>
        <taxon>Streptophyta</taxon>
        <taxon>Embryophyta</taxon>
        <taxon>Tracheophyta</taxon>
        <taxon>Spermatophyta</taxon>
        <taxon>Magnoliopsida</taxon>
        <taxon>Liliopsida</taxon>
        <taxon>Poales</taxon>
        <taxon>Poaceae</taxon>
        <taxon>BOP clade</taxon>
        <taxon>Pooideae</taxon>
        <taxon>Triticodae</taxon>
        <taxon>Triticeae</taxon>
        <taxon>Triticinae</taxon>
        <taxon>Triticum</taxon>
    </lineage>
</organism>